<evidence type="ECO:0000256" key="1">
    <source>
        <dbReference type="SAM" id="SignalP"/>
    </source>
</evidence>
<dbReference type="EMBL" id="JAEHFJ010000001">
    <property type="protein sequence ID" value="MBJ2172654.1"/>
    <property type="molecule type" value="Genomic_DNA"/>
</dbReference>
<feature type="signal peptide" evidence="1">
    <location>
        <begin position="1"/>
        <end position="20"/>
    </location>
</feature>
<name>A0ABS0WL42_9FLAO</name>
<dbReference type="Gene3D" id="2.60.40.60">
    <property type="entry name" value="Cadherins"/>
    <property type="match status" value="1"/>
</dbReference>
<dbReference type="CDD" id="cd11304">
    <property type="entry name" value="Cadherin_repeat"/>
    <property type="match status" value="1"/>
</dbReference>
<dbReference type="Proteomes" id="UP000623301">
    <property type="component" value="Unassembled WGS sequence"/>
</dbReference>
<accession>A0ABS0WL42</accession>
<feature type="chain" id="PRO_5047289269" evidence="1">
    <location>
        <begin position="21"/>
        <end position="321"/>
    </location>
</feature>
<reference evidence="2 3" key="1">
    <citation type="submission" date="2020-12" db="EMBL/GenBank/DDBJ databases">
        <title>Aureibaculum luteum sp. nov. and Aureibaculum flavum sp. nov., novel members of the family Flavobacteriaceae isolated from Antarctic intertidal sediments.</title>
        <authorList>
            <person name="He X."/>
            <person name="Zhang X."/>
        </authorList>
    </citation>
    <scope>NUCLEOTIDE SEQUENCE [LARGE SCALE GENOMIC DNA]</scope>
    <source>
        <strain evidence="2 3">A20</strain>
    </source>
</reference>
<comment type="caution">
    <text evidence="2">The sequence shown here is derived from an EMBL/GenBank/DDBJ whole genome shotgun (WGS) entry which is preliminary data.</text>
</comment>
<protein>
    <submittedName>
        <fullName evidence="2">Cadherin repeat domain-containing protein</fullName>
    </submittedName>
</protein>
<dbReference type="InterPro" id="IPR015919">
    <property type="entry name" value="Cadherin-like_sf"/>
</dbReference>
<dbReference type="RefSeq" id="WP_198839505.1">
    <property type="nucleotide sequence ID" value="NZ_JAEHFJ010000001.1"/>
</dbReference>
<organism evidence="2 3">
    <name type="scientific">Aureibaculum flavum</name>
    <dbReference type="NCBI Taxonomy" id="2795986"/>
    <lineage>
        <taxon>Bacteria</taxon>
        <taxon>Pseudomonadati</taxon>
        <taxon>Bacteroidota</taxon>
        <taxon>Flavobacteriia</taxon>
        <taxon>Flavobacteriales</taxon>
        <taxon>Flavobacteriaceae</taxon>
        <taxon>Aureibaculum</taxon>
    </lineage>
</organism>
<dbReference type="SUPFAM" id="SSF49313">
    <property type="entry name" value="Cadherin-like"/>
    <property type="match status" value="1"/>
</dbReference>
<proteinExistence type="predicted"/>
<sequence length="321" mass="35638">MKKINLLVITIMSILVFSCASDDINPEIITSDFFQTIDENQLITAEIGKIEATTNDGKLSYTIKSQSPNGSLALHNTNGILSVANATTFDYETNQTITASIEIKSKSLTKTINATITLNNTDDLAFFLSDSKAAYIAAADNEWIYVTENEYNTLYNNLNNVAVHGSTNSEFDYASDVQLGPFYGWTMANINQETAMPDHSYVFAFKYEVKGNNIANTQVKQSSTSNYSGFNNVGNTLPIHSSTTSKTFYFVIKNNNNPTTDAGYMGLYKSDNSYLSFKRQPGKYYWSNSNVNDLNDDNYGSDGASGVRWLHQGLSTTQKQW</sequence>
<gene>
    <name evidence="2" type="ORF">JBL43_00285</name>
</gene>
<keyword evidence="3" id="KW-1185">Reference proteome</keyword>
<dbReference type="PROSITE" id="PS51257">
    <property type="entry name" value="PROKAR_LIPOPROTEIN"/>
    <property type="match status" value="1"/>
</dbReference>
<evidence type="ECO:0000313" key="3">
    <source>
        <dbReference type="Proteomes" id="UP000623301"/>
    </source>
</evidence>
<evidence type="ECO:0000313" key="2">
    <source>
        <dbReference type="EMBL" id="MBJ2172654.1"/>
    </source>
</evidence>
<keyword evidence="1" id="KW-0732">Signal</keyword>